<organism evidence="1">
    <name type="scientific">hydrothermal vent metagenome</name>
    <dbReference type="NCBI Taxonomy" id="652676"/>
    <lineage>
        <taxon>unclassified sequences</taxon>
        <taxon>metagenomes</taxon>
        <taxon>ecological metagenomes</taxon>
    </lineage>
</organism>
<protein>
    <submittedName>
        <fullName evidence="1">Contains type I hydrophobic transmembrane region and ATP/GTP binding motif</fullName>
    </submittedName>
</protein>
<sequence length="183" mass="19110">MAKIMFTRHAEKPFGTTVGVGLDGTANPDDLIVLGWQRAGALVRFFAPHDPASLSPGIATPTAIFASDAASPGASLRPQHTVLPLSQELGIAIDTSIAKKDKKALAAAAIAAAPTGPVLVAWQHDVIPDLVDHVAGSKIAPRPWPGDRFDMVWVLDQAPGATTWTFSQVPQLLLAGDSAQPIT</sequence>
<proteinExistence type="predicted"/>
<keyword evidence="1" id="KW-0812">Transmembrane</keyword>
<gene>
    <name evidence="1" type="ORF">MGWOODY_Smn2076</name>
</gene>
<dbReference type="EMBL" id="CZQE01000362">
    <property type="protein sequence ID" value="CUS46366.1"/>
    <property type="molecule type" value="Genomic_DNA"/>
</dbReference>
<reference evidence="1" key="1">
    <citation type="submission" date="2015-10" db="EMBL/GenBank/DDBJ databases">
        <authorList>
            <person name="Gilbert D.G."/>
        </authorList>
    </citation>
    <scope>NUCLEOTIDE SEQUENCE</scope>
</reference>
<keyword evidence="1" id="KW-0472">Membrane</keyword>
<name>A0A161K0Y0_9ZZZZ</name>
<accession>A0A161K0Y0</accession>
<dbReference type="AlphaFoldDB" id="A0A161K0Y0"/>
<evidence type="ECO:0000313" key="1">
    <source>
        <dbReference type="EMBL" id="CUS46366.1"/>
    </source>
</evidence>